<keyword evidence="1" id="KW-0675">Receptor</keyword>
<evidence type="ECO:0000313" key="1">
    <source>
        <dbReference type="EMBL" id="KAJ1677544.1"/>
    </source>
</evidence>
<gene>
    <name evidence="1" type="primary">tom22</name>
    <name evidence="1" type="ORF">EV182_005943</name>
</gene>
<dbReference type="Proteomes" id="UP001145114">
    <property type="component" value="Unassembled WGS sequence"/>
</dbReference>
<reference evidence="1" key="1">
    <citation type="submission" date="2022-06" db="EMBL/GenBank/DDBJ databases">
        <title>Phylogenomic reconstructions and comparative analyses of Kickxellomycotina fungi.</title>
        <authorList>
            <person name="Reynolds N.K."/>
            <person name="Stajich J.E."/>
            <person name="Barry K."/>
            <person name="Grigoriev I.V."/>
            <person name="Crous P."/>
            <person name="Smith M.E."/>
        </authorList>
    </citation>
    <scope>NUCLEOTIDE SEQUENCE</scope>
    <source>
        <strain evidence="1">RSA 2271</strain>
    </source>
</reference>
<sequence>MSFAKTSGIREIPDDYVSDSDSNYITEDESVVSGLFDGEDDEEEDYEDDEIIDETLSERIAALKDVIPAHHRNSIYNFSRRVYDLGSTGMQLAGKLTWVLTTSALLVVFPLALETDREQMLVQWEKEQKMLGQQPGEGAGSQPGTL</sequence>
<evidence type="ECO:0000313" key="2">
    <source>
        <dbReference type="Proteomes" id="UP001145114"/>
    </source>
</evidence>
<comment type="caution">
    <text evidence="1">The sequence shown here is derived from an EMBL/GenBank/DDBJ whole genome shotgun (WGS) entry which is preliminary data.</text>
</comment>
<organism evidence="1 2">
    <name type="scientific">Spiromyces aspiralis</name>
    <dbReference type="NCBI Taxonomy" id="68401"/>
    <lineage>
        <taxon>Eukaryota</taxon>
        <taxon>Fungi</taxon>
        <taxon>Fungi incertae sedis</taxon>
        <taxon>Zoopagomycota</taxon>
        <taxon>Kickxellomycotina</taxon>
        <taxon>Kickxellomycetes</taxon>
        <taxon>Kickxellales</taxon>
        <taxon>Kickxellaceae</taxon>
        <taxon>Spiromyces</taxon>
    </lineage>
</organism>
<dbReference type="EMBL" id="JAMZIH010002286">
    <property type="protein sequence ID" value="KAJ1677544.1"/>
    <property type="molecule type" value="Genomic_DNA"/>
</dbReference>
<keyword evidence="2" id="KW-1185">Reference proteome</keyword>
<feature type="non-terminal residue" evidence="1">
    <location>
        <position position="146"/>
    </location>
</feature>
<accession>A0ACC1HUG8</accession>
<name>A0ACC1HUG8_9FUNG</name>
<proteinExistence type="predicted"/>
<protein>
    <submittedName>
        <fullName evidence="1">Mitochondrial import receptor subunit Tom22</fullName>
    </submittedName>
</protein>